<evidence type="ECO:0000313" key="1">
    <source>
        <dbReference type="EMBL" id="KIK61308.1"/>
    </source>
</evidence>
<name>A0A0D0CY95_9AGAR</name>
<accession>A0A0D0CY95</accession>
<proteinExistence type="predicted"/>
<protein>
    <submittedName>
        <fullName evidence="1">Uncharacterized protein</fullName>
    </submittedName>
</protein>
<reference evidence="1 2" key="1">
    <citation type="submission" date="2014-04" db="EMBL/GenBank/DDBJ databases">
        <title>Evolutionary Origins and Diversification of the Mycorrhizal Mutualists.</title>
        <authorList>
            <consortium name="DOE Joint Genome Institute"/>
            <consortium name="Mycorrhizal Genomics Consortium"/>
            <person name="Kohler A."/>
            <person name="Kuo A."/>
            <person name="Nagy L.G."/>
            <person name="Floudas D."/>
            <person name="Copeland A."/>
            <person name="Barry K.W."/>
            <person name="Cichocki N."/>
            <person name="Veneault-Fourrey C."/>
            <person name="LaButti K."/>
            <person name="Lindquist E.A."/>
            <person name="Lipzen A."/>
            <person name="Lundell T."/>
            <person name="Morin E."/>
            <person name="Murat C."/>
            <person name="Riley R."/>
            <person name="Ohm R."/>
            <person name="Sun H."/>
            <person name="Tunlid A."/>
            <person name="Henrissat B."/>
            <person name="Grigoriev I.V."/>
            <person name="Hibbett D.S."/>
            <person name="Martin F."/>
        </authorList>
    </citation>
    <scope>NUCLEOTIDE SEQUENCE [LARGE SCALE GENOMIC DNA]</scope>
    <source>
        <strain evidence="1 2">FD-317 M1</strain>
    </source>
</reference>
<dbReference type="EMBL" id="KN834771">
    <property type="protein sequence ID" value="KIK61308.1"/>
    <property type="molecule type" value="Genomic_DNA"/>
</dbReference>
<organism evidence="1 2">
    <name type="scientific">Collybiopsis luxurians FD-317 M1</name>
    <dbReference type="NCBI Taxonomy" id="944289"/>
    <lineage>
        <taxon>Eukaryota</taxon>
        <taxon>Fungi</taxon>
        <taxon>Dikarya</taxon>
        <taxon>Basidiomycota</taxon>
        <taxon>Agaricomycotina</taxon>
        <taxon>Agaricomycetes</taxon>
        <taxon>Agaricomycetidae</taxon>
        <taxon>Agaricales</taxon>
        <taxon>Marasmiineae</taxon>
        <taxon>Omphalotaceae</taxon>
        <taxon>Collybiopsis</taxon>
        <taxon>Collybiopsis luxurians</taxon>
    </lineage>
</organism>
<keyword evidence="2" id="KW-1185">Reference proteome</keyword>
<dbReference type="Proteomes" id="UP000053593">
    <property type="component" value="Unassembled WGS sequence"/>
</dbReference>
<dbReference type="HOGENOM" id="CLU_1906952_0_0_1"/>
<gene>
    <name evidence="1" type="ORF">GYMLUDRAFT_579685</name>
</gene>
<sequence>MYVPSLLSIFSSNECRTTRRYAYCQVTAPLTAKTLSPLGSSDRPLSENPKTLNVYKDHPLSFHLPHRLGINILILIPSISSKSPGIPKFHFPQSCPAHSSHRSATSLRLTLTVWIQTSHEDTLHPQLPHFSAT</sequence>
<evidence type="ECO:0000313" key="2">
    <source>
        <dbReference type="Proteomes" id="UP000053593"/>
    </source>
</evidence>
<dbReference type="AlphaFoldDB" id="A0A0D0CY95"/>